<evidence type="ECO:0000313" key="2">
    <source>
        <dbReference type="EMBL" id="CAA9329182.1"/>
    </source>
</evidence>
<gene>
    <name evidence="2" type="ORF">AVDCRST_MAG40-1838</name>
</gene>
<dbReference type="PANTHER" id="PTHR46246:SF1">
    <property type="entry name" value="GUANOSINE-3',5'-BIS(DIPHOSPHATE) 3'-PYROPHOSPHOHYDROLASE MESH1"/>
    <property type="match status" value="1"/>
</dbReference>
<dbReference type="PANTHER" id="PTHR46246">
    <property type="entry name" value="GUANOSINE-3',5'-BIS(DIPHOSPHATE) 3'-PYROPHOSPHOHYDROLASE MESH1"/>
    <property type="match status" value="1"/>
</dbReference>
<dbReference type="GO" id="GO:0008728">
    <property type="term" value="F:GTP diphosphokinase activity"/>
    <property type="evidence" value="ECO:0007669"/>
    <property type="project" value="UniProtKB-EC"/>
</dbReference>
<dbReference type="AlphaFoldDB" id="A0A6J4LD30"/>
<name>A0A6J4LD30_9BACT</name>
<keyword evidence="2" id="KW-0808">Transferase</keyword>
<protein>
    <submittedName>
        <fullName evidence="2">GTP pyrophosphokinase</fullName>
        <ecNumber evidence="2">2.7.6.5</ecNumber>
    </submittedName>
</protein>
<dbReference type="GO" id="GO:0016301">
    <property type="term" value="F:kinase activity"/>
    <property type="evidence" value="ECO:0007669"/>
    <property type="project" value="UniProtKB-KW"/>
</dbReference>
<sequence length="199" mass="22583">MQGYSDRINHAFAFAAKHHDRQVRKGTRLPYLTHPANVAVILTRYGQDEETVVAGILHDVVEDCVRDNYTREMLTDRIAQKFGAGVLETVLAVTHRRRDDDEVELSAEDRKADYLERLAAAPPRARWVCAADKIHNGGSILSDLKRTEYPENVWSRFNVGREGTIRWYRSVHDRLHALGFDAPIMGELRGVAEGLEAYA</sequence>
<dbReference type="InterPro" id="IPR003607">
    <property type="entry name" value="HD/PDEase_dom"/>
</dbReference>
<dbReference type="Gene3D" id="1.10.3210.10">
    <property type="entry name" value="Hypothetical protein af1432"/>
    <property type="match status" value="1"/>
</dbReference>
<dbReference type="EMBL" id="CADCTX010000571">
    <property type="protein sequence ID" value="CAA9329182.1"/>
    <property type="molecule type" value="Genomic_DNA"/>
</dbReference>
<dbReference type="SUPFAM" id="SSF109604">
    <property type="entry name" value="HD-domain/PDEase-like"/>
    <property type="match status" value="1"/>
</dbReference>
<keyword evidence="2" id="KW-0418">Kinase</keyword>
<dbReference type="SMART" id="SM00471">
    <property type="entry name" value="HDc"/>
    <property type="match status" value="1"/>
</dbReference>
<dbReference type="InterPro" id="IPR052194">
    <property type="entry name" value="MESH1"/>
</dbReference>
<dbReference type="GO" id="GO:0008893">
    <property type="term" value="F:guanosine-3',5'-bis(diphosphate) 3'-diphosphatase activity"/>
    <property type="evidence" value="ECO:0007669"/>
    <property type="project" value="TreeGrafter"/>
</dbReference>
<dbReference type="Pfam" id="PF13328">
    <property type="entry name" value="HD_4"/>
    <property type="match status" value="1"/>
</dbReference>
<accession>A0A6J4LD30</accession>
<evidence type="ECO:0000259" key="1">
    <source>
        <dbReference type="SMART" id="SM00471"/>
    </source>
</evidence>
<organism evidence="2">
    <name type="scientific">uncultured Gemmatimonadaceae bacterium</name>
    <dbReference type="NCBI Taxonomy" id="246130"/>
    <lineage>
        <taxon>Bacteria</taxon>
        <taxon>Pseudomonadati</taxon>
        <taxon>Gemmatimonadota</taxon>
        <taxon>Gemmatimonadia</taxon>
        <taxon>Gemmatimonadales</taxon>
        <taxon>Gemmatimonadaceae</taxon>
        <taxon>environmental samples</taxon>
    </lineage>
</organism>
<dbReference type="EC" id="2.7.6.5" evidence="2"/>
<proteinExistence type="predicted"/>
<reference evidence="2" key="1">
    <citation type="submission" date="2020-02" db="EMBL/GenBank/DDBJ databases">
        <authorList>
            <person name="Meier V. D."/>
        </authorList>
    </citation>
    <scope>NUCLEOTIDE SEQUENCE</scope>
    <source>
        <strain evidence="2">AVDCRST_MAG40</strain>
    </source>
</reference>
<feature type="domain" description="HD/PDEase" evidence="1">
    <location>
        <begin position="27"/>
        <end position="146"/>
    </location>
</feature>